<dbReference type="GO" id="GO:0000166">
    <property type="term" value="F:nucleotide binding"/>
    <property type="evidence" value="ECO:0007669"/>
    <property type="project" value="UniProtKB-KW"/>
</dbReference>
<protein>
    <submittedName>
        <fullName evidence="3">Uncharacterized protein</fullName>
    </submittedName>
</protein>
<evidence type="ECO:0000256" key="1">
    <source>
        <dbReference type="ARBA" id="ARBA00022737"/>
    </source>
</evidence>
<comment type="caution">
    <text evidence="3">The sequence shown here is derived from an EMBL/GenBank/DDBJ whole genome shotgun (WGS) entry which is preliminary data.</text>
</comment>
<sequence>MSEGFVTFLHAKLGDFLRERGEQLETVKNEAEHVSDELAFNMKTFLRLADAMEESDSALKLLVKNDVQLCLANDNGHGVFSCFGKICRSVKDARVRRRVASKIQGIKSRVTSETETPFYSKKLIKKQKAERLSGFLGPNLEVKWF</sequence>
<reference evidence="3" key="1">
    <citation type="submission" date="2018-10" db="EMBL/GenBank/DDBJ databases">
        <title>Population genomic analysis revealed the cold adaptation of white poplar.</title>
        <authorList>
            <person name="Liu Y.-J."/>
        </authorList>
    </citation>
    <scope>NUCLEOTIDE SEQUENCE [LARGE SCALE GENOMIC DNA]</scope>
    <source>
        <strain evidence="3">PAL-ZL1</strain>
    </source>
</reference>
<gene>
    <name evidence="3" type="ORF">D5086_0000177550</name>
</gene>
<dbReference type="AlphaFoldDB" id="A0A4U5PWJ0"/>
<keyword evidence="1" id="KW-0677">Repeat</keyword>
<dbReference type="InterPro" id="IPR038005">
    <property type="entry name" value="RX-like_CC"/>
</dbReference>
<proteinExistence type="predicted"/>
<organism evidence="3">
    <name type="scientific">Populus alba</name>
    <name type="common">White poplar</name>
    <dbReference type="NCBI Taxonomy" id="43335"/>
    <lineage>
        <taxon>Eukaryota</taxon>
        <taxon>Viridiplantae</taxon>
        <taxon>Streptophyta</taxon>
        <taxon>Embryophyta</taxon>
        <taxon>Tracheophyta</taxon>
        <taxon>Spermatophyta</taxon>
        <taxon>Magnoliopsida</taxon>
        <taxon>eudicotyledons</taxon>
        <taxon>Gunneridae</taxon>
        <taxon>Pentapetalae</taxon>
        <taxon>rosids</taxon>
        <taxon>fabids</taxon>
        <taxon>Malpighiales</taxon>
        <taxon>Salicaceae</taxon>
        <taxon>Saliceae</taxon>
        <taxon>Populus</taxon>
    </lineage>
</organism>
<dbReference type="EMBL" id="RCHU01000575">
    <property type="protein sequence ID" value="TKS01272.1"/>
    <property type="molecule type" value="Genomic_DNA"/>
</dbReference>
<name>A0A4U5PWJ0_POPAL</name>
<dbReference type="CDD" id="cd14798">
    <property type="entry name" value="RX-CC_like"/>
    <property type="match status" value="1"/>
</dbReference>
<evidence type="ECO:0000313" key="3">
    <source>
        <dbReference type="EMBL" id="TKS01272.1"/>
    </source>
</evidence>
<evidence type="ECO:0000256" key="2">
    <source>
        <dbReference type="ARBA" id="ARBA00022821"/>
    </source>
</evidence>
<accession>A0A4U5PWJ0</accession>
<keyword evidence="2" id="KW-0611">Plant defense</keyword>
<dbReference type="GO" id="GO:0006952">
    <property type="term" value="P:defense response"/>
    <property type="evidence" value="ECO:0007669"/>
    <property type="project" value="UniProtKB-KW"/>
</dbReference>